<accession>A0ABZ0AWC5</accession>
<dbReference type="Pfam" id="PF09983">
    <property type="entry name" value="JetD_C"/>
    <property type="match status" value="1"/>
</dbReference>
<evidence type="ECO:0000313" key="2">
    <source>
        <dbReference type="EMBL" id="WNO03945.1"/>
    </source>
</evidence>
<gene>
    <name evidence="2" type="ORF">RAN89_13620</name>
</gene>
<reference evidence="2 3" key="1">
    <citation type="submission" date="2023-08" db="EMBL/GenBank/DDBJ databases">
        <title>Rhodoferax potami sp. nov. and Rhodoferax mekongensis sp. nov., isolated from the Mekong River in Thailand.</title>
        <authorList>
            <person name="Kitikhun S."/>
            <person name="Charoenyingcharoen P."/>
            <person name="Siriarchawattana P."/>
            <person name="Likhitrattanapisal S."/>
            <person name="Nilsakha T."/>
            <person name="Chanpet A."/>
            <person name="Rattanawaree P."/>
            <person name="Ingsriswang S."/>
        </authorList>
    </citation>
    <scope>NUCLEOTIDE SEQUENCE [LARGE SCALE GENOMIC DNA]</scope>
    <source>
        <strain evidence="2 3">TBRC 17307</strain>
    </source>
</reference>
<dbReference type="Proteomes" id="UP001302257">
    <property type="component" value="Chromosome"/>
</dbReference>
<organism evidence="2 3">
    <name type="scientific">Rhodoferax mekongensis</name>
    <dbReference type="NCBI Taxonomy" id="3068341"/>
    <lineage>
        <taxon>Bacteria</taxon>
        <taxon>Pseudomonadati</taxon>
        <taxon>Pseudomonadota</taxon>
        <taxon>Betaproteobacteria</taxon>
        <taxon>Burkholderiales</taxon>
        <taxon>Comamonadaceae</taxon>
        <taxon>Rhodoferax</taxon>
    </lineage>
</organism>
<dbReference type="RefSeq" id="WP_313866816.1">
    <property type="nucleotide sequence ID" value="NZ_CP132507.1"/>
</dbReference>
<dbReference type="InterPro" id="IPR024534">
    <property type="entry name" value="JetD_C"/>
</dbReference>
<feature type="domain" description="Wadjet protein JetD C-terminal" evidence="1">
    <location>
        <begin position="284"/>
        <end position="344"/>
    </location>
</feature>
<evidence type="ECO:0000313" key="3">
    <source>
        <dbReference type="Proteomes" id="UP001302257"/>
    </source>
</evidence>
<sequence>MMDFPWLHSPAIQQLLHKLVDKLDAAEGRGSASPLALSLNEASWPALYKANFESEKETLWEQVLQLQRAGWIQISPAQATKSSQGYDANPKIKCVNVDAIRLATSRLERPKTAIERWRSIINEHLDASDEAKLAAGNYCIDLADHPMVDVVQQLNRLKDLQAEPLMLREVSAKLFWGMSKILDSRTGLVNAILGTDECPFPETPVQLQVFLPKGGFNAVLFIENQLSFERAIRSDNKNFSKLALIYASGFKGSAVRLREVNTASIYLSTLGEKTPLSLEFFESWLFGKNMQVESYFWGDLDWSGIRILASLRTSFPDLKAWTAGYDELLKLQNMGDGHSPGESNKLGQRRIESTGCLYTDTILIPALTQKQSFVDQEAIQF</sequence>
<name>A0ABZ0AWC5_9BURK</name>
<evidence type="ECO:0000259" key="1">
    <source>
        <dbReference type="Pfam" id="PF09983"/>
    </source>
</evidence>
<protein>
    <submittedName>
        <fullName evidence="2">DUF2220 family protein</fullName>
    </submittedName>
</protein>
<dbReference type="EMBL" id="CP132507">
    <property type="protein sequence ID" value="WNO03945.1"/>
    <property type="molecule type" value="Genomic_DNA"/>
</dbReference>
<keyword evidence="3" id="KW-1185">Reference proteome</keyword>
<proteinExistence type="predicted"/>